<keyword evidence="3" id="KW-0812">Transmembrane</keyword>
<dbReference type="InterPro" id="IPR029058">
    <property type="entry name" value="AB_hydrolase_fold"/>
</dbReference>
<dbReference type="GO" id="GO:0072330">
    <property type="term" value="P:monocarboxylic acid biosynthetic process"/>
    <property type="evidence" value="ECO:0007669"/>
    <property type="project" value="UniProtKB-ARBA"/>
</dbReference>
<keyword evidence="2 5" id="KW-0378">Hydrolase</keyword>
<feature type="domain" description="AB hydrolase-1" evidence="4">
    <location>
        <begin position="120"/>
        <end position="506"/>
    </location>
</feature>
<dbReference type="SUPFAM" id="SSF53474">
    <property type="entry name" value="alpha/beta-Hydrolases"/>
    <property type="match status" value="1"/>
</dbReference>
<dbReference type="GO" id="GO:0016787">
    <property type="term" value="F:hydrolase activity"/>
    <property type="evidence" value="ECO:0007669"/>
    <property type="project" value="UniProtKB-KW"/>
</dbReference>
<comment type="similarity">
    <text evidence="1">Belongs to the peptidase S33 family.</text>
</comment>
<accession>A0A0G4P910</accession>
<reference evidence="5 6" key="1">
    <citation type="journal article" date="2014" name="Nat. Commun.">
        <title>Multiple recent horizontal transfers of a large genomic region in cheese making fungi.</title>
        <authorList>
            <person name="Cheeseman K."/>
            <person name="Ropars J."/>
            <person name="Renault P."/>
            <person name="Dupont J."/>
            <person name="Gouzy J."/>
            <person name="Branca A."/>
            <person name="Abraham A.L."/>
            <person name="Ceppi M."/>
            <person name="Conseiller E."/>
            <person name="Debuchy R."/>
            <person name="Malagnac F."/>
            <person name="Goarin A."/>
            <person name="Silar P."/>
            <person name="Lacoste S."/>
            <person name="Sallet E."/>
            <person name="Bensimon A."/>
            <person name="Giraud T."/>
            <person name="Brygoo Y."/>
        </authorList>
    </citation>
    <scope>NUCLEOTIDE SEQUENCE [LARGE SCALE GENOMIC DNA]</scope>
    <source>
        <strain evidence="6">FM 013</strain>
    </source>
</reference>
<keyword evidence="3" id="KW-0472">Membrane</keyword>
<keyword evidence="6" id="KW-1185">Reference proteome</keyword>
<dbReference type="Pfam" id="PF00561">
    <property type="entry name" value="Abhydrolase_1"/>
    <property type="match status" value="1"/>
</dbReference>
<protein>
    <submittedName>
        <fullName evidence="5">Alpha/beta hydrolase fold-1</fullName>
    </submittedName>
</protein>
<dbReference type="EMBL" id="HG793141">
    <property type="protein sequence ID" value="CRL22808.1"/>
    <property type="molecule type" value="Genomic_DNA"/>
</dbReference>
<evidence type="ECO:0000256" key="3">
    <source>
        <dbReference type="SAM" id="Phobius"/>
    </source>
</evidence>
<dbReference type="PANTHER" id="PTHR43248">
    <property type="entry name" value="2-SUCCINYL-6-HYDROXY-2,4-CYCLOHEXADIENE-1-CARBOXYLATE SYNTHASE"/>
    <property type="match status" value="1"/>
</dbReference>
<evidence type="ECO:0000256" key="2">
    <source>
        <dbReference type="ARBA" id="ARBA00022801"/>
    </source>
</evidence>
<gene>
    <name evidence="5" type="ORF">PCAMFM013_S008g000237</name>
</gene>
<dbReference type="GO" id="GO:0017000">
    <property type="term" value="P:antibiotic biosynthetic process"/>
    <property type="evidence" value="ECO:0007669"/>
    <property type="project" value="UniProtKB-ARBA"/>
</dbReference>
<proteinExistence type="inferred from homology"/>
<dbReference type="Gene3D" id="3.40.50.1820">
    <property type="entry name" value="alpha/beta hydrolase"/>
    <property type="match status" value="1"/>
</dbReference>
<evidence type="ECO:0000256" key="1">
    <source>
        <dbReference type="ARBA" id="ARBA00010088"/>
    </source>
</evidence>
<dbReference type="AlphaFoldDB" id="A0A0G4P910"/>
<keyword evidence="3" id="KW-1133">Transmembrane helix</keyword>
<evidence type="ECO:0000259" key="4">
    <source>
        <dbReference type="Pfam" id="PF00561"/>
    </source>
</evidence>
<sequence>MMEEKLLPGAVTRKRERRYPRFQNWGLPLIWTLFALLVLCNHYNLYPRSYPWDSLKTLKYSGEHITWEPCGDLHSRPLECSSIEVPIDQFATERPHPETNLKGFTIPLIRLRGANATQNLLLNPGGPGASGFEFLYRRGDQLKTILGESFHLLTFDPRGVNSSTPAASCYPDDKMRQEKSRSLAHDAVVDSPEIYAWAQNFAKACAETMGDYAPYINTPQTAADMNSILDAVGQEDMIYWGFSYGTLLGQTYAGLFPERSKRVVIDGVVNQFQWYEDVGLSEDLTDTEKVLDGFFDECMKADAGSCALASLATSKEELREKVLSSLDQLRHQPVDVYINNTVYGLLTYEQVWYYGVFHALYKPPLWSSLAQNLYSLFQGNATPAFLAYNAAGKRDDESSDFVELNDGRTGPHYWPQGKDPLLAQITPWLNQSLFRTGFLTMYYEKQQWRVPRMHQYVPRRGVETAHPLLILSTTYDPICPLVSARTANEAFVGSRVVEVEGYGHCSVAVASVCVAKHLRAFLHEGTLPATYTRCKVDSVYFGNPDEHGRMAAQAYFEDPEDQKIHLAQLELMAGWEFSQSAVW</sequence>
<feature type="transmembrane region" description="Helical" evidence="3">
    <location>
        <begin position="21"/>
        <end position="39"/>
    </location>
</feature>
<evidence type="ECO:0000313" key="6">
    <source>
        <dbReference type="Proteomes" id="UP000053732"/>
    </source>
</evidence>
<dbReference type="Proteomes" id="UP000053732">
    <property type="component" value="Unassembled WGS sequence"/>
</dbReference>
<name>A0A0G4P910_PENC3</name>
<dbReference type="STRING" id="1429867.A0A0G4P910"/>
<organism evidence="5 6">
    <name type="scientific">Penicillium camemberti (strain FM 013)</name>
    <dbReference type="NCBI Taxonomy" id="1429867"/>
    <lineage>
        <taxon>Eukaryota</taxon>
        <taxon>Fungi</taxon>
        <taxon>Dikarya</taxon>
        <taxon>Ascomycota</taxon>
        <taxon>Pezizomycotina</taxon>
        <taxon>Eurotiomycetes</taxon>
        <taxon>Eurotiomycetidae</taxon>
        <taxon>Eurotiales</taxon>
        <taxon>Aspergillaceae</taxon>
        <taxon>Penicillium</taxon>
    </lineage>
</organism>
<evidence type="ECO:0000313" key="5">
    <source>
        <dbReference type="EMBL" id="CRL22808.1"/>
    </source>
</evidence>
<dbReference type="InterPro" id="IPR051601">
    <property type="entry name" value="Serine_prot/Carboxylest_S33"/>
</dbReference>
<dbReference type="PANTHER" id="PTHR43248:SF25">
    <property type="entry name" value="AB HYDROLASE-1 DOMAIN-CONTAINING PROTEIN-RELATED"/>
    <property type="match status" value="1"/>
</dbReference>
<dbReference type="InterPro" id="IPR000073">
    <property type="entry name" value="AB_hydrolase_1"/>
</dbReference>